<sequence>MWRLRRSPTTEDAARERGSVSSWLVTSTFVMILGVGIAVDLTGQVHAQQRARDVASQAARVGGQQLEGGAALRGEGAQASYHQAAVAARTYLASTGMTGTVTVPGGVRVVVRAEDVYQTKFLSFIGLSSMPVSGEAEARIVRVVGGIEQ</sequence>
<name>A0ABV9HHN5_9MICO</name>
<keyword evidence="1" id="KW-1133">Transmembrane helix</keyword>
<accession>A0ABV9HHN5</accession>
<gene>
    <name evidence="3" type="ORF">ACFO6V_14360</name>
</gene>
<dbReference type="Pfam" id="PF13400">
    <property type="entry name" value="Tad"/>
    <property type="match status" value="1"/>
</dbReference>
<dbReference type="EMBL" id="JBHSFI010000004">
    <property type="protein sequence ID" value="MFC4629424.1"/>
    <property type="molecule type" value="Genomic_DNA"/>
</dbReference>
<dbReference type="InterPro" id="IPR028087">
    <property type="entry name" value="Tad_N"/>
</dbReference>
<keyword evidence="1" id="KW-0812">Transmembrane</keyword>
<evidence type="ECO:0000313" key="3">
    <source>
        <dbReference type="EMBL" id="MFC4629424.1"/>
    </source>
</evidence>
<protein>
    <submittedName>
        <fullName evidence="3">Pilus assembly protein TadG-related protein</fullName>
    </submittedName>
</protein>
<keyword evidence="1" id="KW-0472">Membrane</keyword>
<organism evidence="3 4">
    <name type="scientific">Promicromonospora alba</name>
    <dbReference type="NCBI Taxonomy" id="1616110"/>
    <lineage>
        <taxon>Bacteria</taxon>
        <taxon>Bacillati</taxon>
        <taxon>Actinomycetota</taxon>
        <taxon>Actinomycetes</taxon>
        <taxon>Micrococcales</taxon>
        <taxon>Promicromonosporaceae</taxon>
        <taxon>Promicromonospora</taxon>
    </lineage>
</organism>
<feature type="domain" description="Putative Flp pilus-assembly TadG-like N-terminal" evidence="2">
    <location>
        <begin position="18"/>
        <end position="65"/>
    </location>
</feature>
<comment type="caution">
    <text evidence="3">The sequence shown here is derived from an EMBL/GenBank/DDBJ whole genome shotgun (WGS) entry which is preliminary data.</text>
</comment>
<evidence type="ECO:0000259" key="2">
    <source>
        <dbReference type="Pfam" id="PF13400"/>
    </source>
</evidence>
<evidence type="ECO:0000313" key="4">
    <source>
        <dbReference type="Proteomes" id="UP001596011"/>
    </source>
</evidence>
<dbReference type="Proteomes" id="UP001596011">
    <property type="component" value="Unassembled WGS sequence"/>
</dbReference>
<reference evidence="4" key="1">
    <citation type="journal article" date="2019" name="Int. J. Syst. Evol. Microbiol.">
        <title>The Global Catalogue of Microorganisms (GCM) 10K type strain sequencing project: providing services to taxonomists for standard genome sequencing and annotation.</title>
        <authorList>
            <consortium name="The Broad Institute Genomics Platform"/>
            <consortium name="The Broad Institute Genome Sequencing Center for Infectious Disease"/>
            <person name="Wu L."/>
            <person name="Ma J."/>
        </authorList>
    </citation>
    <scope>NUCLEOTIDE SEQUENCE [LARGE SCALE GENOMIC DNA]</scope>
    <source>
        <strain evidence="4">CCUG 42722</strain>
    </source>
</reference>
<keyword evidence="4" id="KW-1185">Reference proteome</keyword>
<proteinExistence type="predicted"/>
<evidence type="ECO:0000256" key="1">
    <source>
        <dbReference type="SAM" id="Phobius"/>
    </source>
</evidence>
<dbReference type="RefSeq" id="WP_377136442.1">
    <property type="nucleotide sequence ID" value="NZ_JBHSFI010000004.1"/>
</dbReference>
<feature type="transmembrane region" description="Helical" evidence="1">
    <location>
        <begin position="20"/>
        <end position="42"/>
    </location>
</feature>